<dbReference type="STRING" id="1300345.LF41_1697"/>
<dbReference type="Pfam" id="PF01546">
    <property type="entry name" value="Peptidase_M20"/>
    <property type="match status" value="1"/>
</dbReference>
<keyword evidence="6" id="KW-0732">Signal</keyword>
<comment type="similarity">
    <text evidence="1">Belongs to the peptidase M20A family.</text>
</comment>
<gene>
    <name evidence="8" type="ORF">LF41_1697</name>
</gene>
<accession>A0A0A2WXU5</accession>
<dbReference type="PROSITE" id="PS00758">
    <property type="entry name" value="ARGE_DAPE_CPG2_1"/>
    <property type="match status" value="1"/>
</dbReference>
<evidence type="ECO:0000256" key="3">
    <source>
        <dbReference type="ARBA" id="ARBA00022723"/>
    </source>
</evidence>
<dbReference type="PATRIC" id="fig|1300345.3.peg.2761"/>
<dbReference type="Proteomes" id="UP000030518">
    <property type="component" value="Unassembled WGS sequence"/>
</dbReference>
<dbReference type="PANTHER" id="PTHR45962">
    <property type="entry name" value="N-FATTY-ACYL-AMINO ACID SYNTHASE/HYDROLASE PM20D1"/>
    <property type="match status" value="1"/>
</dbReference>
<evidence type="ECO:0000259" key="7">
    <source>
        <dbReference type="Pfam" id="PF07687"/>
    </source>
</evidence>
<dbReference type="GO" id="GO:0046872">
    <property type="term" value="F:metal ion binding"/>
    <property type="evidence" value="ECO:0007669"/>
    <property type="project" value="UniProtKB-KW"/>
</dbReference>
<keyword evidence="9" id="KW-1185">Reference proteome</keyword>
<dbReference type="GO" id="GO:0051603">
    <property type="term" value="P:proteolysis involved in protein catabolic process"/>
    <property type="evidence" value="ECO:0007669"/>
    <property type="project" value="TreeGrafter"/>
</dbReference>
<dbReference type="SUPFAM" id="SSF53187">
    <property type="entry name" value="Zn-dependent exopeptidases"/>
    <property type="match status" value="1"/>
</dbReference>
<keyword evidence="3" id="KW-0479">Metal-binding</keyword>
<dbReference type="Gene3D" id="3.30.70.360">
    <property type="match status" value="1"/>
</dbReference>
<keyword evidence="2" id="KW-0645">Protease</keyword>
<protein>
    <submittedName>
        <fullName evidence="8">Peptidase family M20/M25/M40</fullName>
    </submittedName>
</protein>
<dbReference type="EMBL" id="JRKJ01000023">
    <property type="protein sequence ID" value="KGQ17844.1"/>
    <property type="molecule type" value="Genomic_DNA"/>
</dbReference>
<organism evidence="8 9">
    <name type="scientific">Lysobacter dokdonensis DS-58</name>
    <dbReference type="NCBI Taxonomy" id="1300345"/>
    <lineage>
        <taxon>Bacteria</taxon>
        <taxon>Pseudomonadati</taxon>
        <taxon>Pseudomonadota</taxon>
        <taxon>Gammaproteobacteria</taxon>
        <taxon>Lysobacterales</taxon>
        <taxon>Lysobacteraceae</taxon>
        <taxon>Noviluteimonas</taxon>
    </lineage>
</organism>
<evidence type="ECO:0000256" key="6">
    <source>
        <dbReference type="SAM" id="SignalP"/>
    </source>
</evidence>
<feature type="domain" description="Peptidase M20 dimerisation" evidence="7">
    <location>
        <begin position="213"/>
        <end position="357"/>
    </location>
</feature>
<dbReference type="SUPFAM" id="SSF55031">
    <property type="entry name" value="Bacterial exopeptidase dimerisation domain"/>
    <property type="match status" value="1"/>
</dbReference>
<evidence type="ECO:0000256" key="5">
    <source>
        <dbReference type="ARBA" id="ARBA00022833"/>
    </source>
</evidence>
<dbReference type="OrthoDB" id="3665926at2"/>
<dbReference type="eggNOG" id="COG0624">
    <property type="taxonomic scope" value="Bacteria"/>
</dbReference>
<evidence type="ECO:0000313" key="8">
    <source>
        <dbReference type="EMBL" id="KGQ17844.1"/>
    </source>
</evidence>
<evidence type="ECO:0000256" key="1">
    <source>
        <dbReference type="ARBA" id="ARBA00006247"/>
    </source>
</evidence>
<proteinExistence type="inferred from homology"/>
<dbReference type="AlphaFoldDB" id="A0A0A2WXU5"/>
<dbReference type="Gene3D" id="1.10.150.900">
    <property type="match status" value="1"/>
</dbReference>
<dbReference type="NCBIfam" id="NF006596">
    <property type="entry name" value="PRK09133.1"/>
    <property type="match status" value="1"/>
</dbReference>
<feature type="chain" id="PRO_5001996523" evidence="6">
    <location>
        <begin position="21"/>
        <end position="462"/>
    </location>
</feature>
<comment type="caution">
    <text evidence="8">The sequence shown here is derived from an EMBL/GenBank/DDBJ whole genome shotgun (WGS) entry which is preliminary data.</text>
</comment>
<reference evidence="8 9" key="1">
    <citation type="submission" date="2014-09" db="EMBL/GenBank/DDBJ databases">
        <title>Genome sequences of Lysobacter dokdonensis DS-58.</title>
        <authorList>
            <person name="Kim J.F."/>
            <person name="Kwak M.-J."/>
        </authorList>
    </citation>
    <scope>NUCLEOTIDE SEQUENCE [LARGE SCALE GENOMIC DNA]</scope>
    <source>
        <strain evidence="8 9">DS-58</strain>
    </source>
</reference>
<feature type="signal peptide" evidence="6">
    <location>
        <begin position="1"/>
        <end position="20"/>
    </location>
</feature>
<evidence type="ECO:0000256" key="2">
    <source>
        <dbReference type="ARBA" id="ARBA00022670"/>
    </source>
</evidence>
<keyword evidence="4" id="KW-0378">Hydrolase</keyword>
<dbReference type="Gene3D" id="3.40.630.10">
    <property type="entry name" value="Zn peptidases"/>
    <property type="match status" value="1"/>
</dbReference>
<evidence type="ECO:0000313" key="9">
    <source>
        <dbReference type="Proteomes" id="UP000030518"/>
    </source>
</evidence>
<dbReference type="GO" id="GO:0004180">
    <property type="term" value="F:carboxypeptidase activity"/>
    <property type="evidence" value="ECO:0007669"/>
    <property type="project" value="TreeGrafter"/>
</dbReference>
<name>A0A0A2WXU5_9GAMM</name>
<dbReference type="InterPro" id="IPR001261">
    <property type="entry name" value="ArgE/DapE_CS"/>
</dbReference>
<keyword evidence="5" id="KW-0862">Zinc</keyword>
<dbReference type="PANTHER" id="PTHR45962:SF1">
    <property type="entry name" value="N-FATTY-ACYL-AMINO ACID SYNTHASE_HYDROLASE PM20D1"/>
    <property type="match status" value="1"/>
</dbReference>
<evidence type="ECO:0000256" key="4">
    <source>
        <dbReference type="ARBA" id="ARBA00022801"/>
    </source>
</evidence>
<dbReference type="Pfam" id="PF07687">
    <property type="entry name" value="M20_dimer"/>
    <property type="match status" value="1"/>
</dbReference>
<dbReference type="InterPro" id="IPR047177">
    <property type="entry name" value="Pept_M20A"/>
</dbReference>
<dbReference type="InterPro" id="IPR011650">
    <property type="entry name" value="Peptidase_M20_dimer"/>
</dbReference>
<dbReference type="InterPro" id="IPR036264">
    <property type="entry name" value="Bact_exopeptidase_dim_dom"/>
</dbReference>
<sequence>MTRTLLGAMLALTIAAPCAAADLTPEQARAREIYSTLIAYNTAEGNAQVPVMAKWLAKQFRDAGFAEADIHVLPVGETASLVVRYPGDGSGGKPILLMAHMDVVAADPKDWKRDPFKLVEENGYFFGRGTSDVKDGIATLTATFLRLKKEGFVPTRDLVIVFTGDEETQMATTRDLTTTHRTLIDAEYALNADGGGGTLEEDGTPRSYSMQTAEKTYADFELTTHNPGGHSSRPTPRNAIYELADALKKVQAHAFPVMWNDTTVAELRAEGKVAPGAVGAAMAAFAKDQRDAKAIATLAADPGSVGRIRTTCVATMLRGGHGRNALPQSATANVNCRIFPGTPVDDVRKTLQGVVGQDVEVTTIGSPVSSDASPLRPDVVAAVTRAVHTLYPGIEIVPNQSSGATDGMYFRSAGIPTYGVSGMFAKDSDAFAHGLDERVPVKGFYDGLDYWYVLLKDLAGKK</sequence>
<dbReference type="RefSeq" id="WP_036171079.1">
    <property type="nucleotide sequence ID" value="NZ_JRKJ01000023.1"/>
</dbReference>
<dbReference type="InterPro" id="IPR002933">
    <property type="entry name" value="Peptidase_M20"/>
</dbReference>